<dbReference type="InterPro" id="IPR000260">
    <property type="entry name" value="NADH4_N"/>
</dbReference>
<dbReference type="PANTHER" id="PTHR43507:SF1">
    <property type="entry name" value="NADH-UBIQUINONE OXIDOREDUCTASE CHAIN 4"/>
    <property type="match status" value="1"/>
</dbReference>
<dbReference type="RefSeq" id="WP_146972190.1">
    <property type="nucleotide sequence ID" value="NZ_VOSL01000006.1"/>
</dbReference>
<feature type="transmembrane region" description="Helical" evidence="9">
    <location>
        <begin position="246"/>
        <end position="269"/>
    </location>
</feature>
<comment type="similarity">
    <text evidence="2">Belongs to the complex I subunit 4 family.</text>
</comment>
<dbReference type="EMBL" id="VOSL01000006">
    <property type="protein sequence ID" value="TXD43741.1"/>
    <property type="molecule type" value="Genomic_DNA"/>
</dbReference>
<dbReference type="Pfam" id="PF01059">
    <property type="entry name" value="Oxidored_q5_N"/>
    <property type="match status" value="1"/>
</dbReference>
<feature type="domain" description="NADH:ubiquinone oxidoreductase chain 4 N-terminal" evidence="11">
    <location>
        <begin position="106"/>
        <end position="155"/>
    </location>
</feature>
<reference evidence="12 13" key="1">
    <citation type="submission" date="2019-08" db="EMBL/GenBank/DDBJ databases">
        <title>Bradymonadales sp. TMQ2.</title>
        <authorList>
            <person name="Liang Q."/>
        </authorList>
    </citation>
    <scope>NUCLEOTIDE SEQUENCE [LARGE SCALE GENOMIC DNA]</scope>
    <source>
        <strain evidence="12 13">TMQ2</strain>
    </source>
</reference>
<dbReference type="GO" id="GO:0012505">
    <property type="term" value="C:endomembrane system"/>
    <property type="evidence" value="ECO:0007669"/>
    <property type="project" value="UniProtKB-SubCell"/>
</dbReference>
<feature type="transmembrane region" description="Helical" evidence="9">
    <location>
        <begin position="60"/>
        <end position="78"/>
    </location>
</feature>
<dbReference type="GO" id="GO:0003954">
    <property type="term" value="F:NADH dehydrogenase activity"/>
    <property type="evidence" value="ECO:0007669"/>
    <property type="project" value="TreeGrafter"/>
</dbReference>
<evidence type="ECO:0000256" key="6">
    <source>
        <dbReference type="ARBA" id="ARBA00023027"/>
    </source>
</evidence>
<proteinExistence type="inferred from homology"/>
<dbReference type="InterPro" id="IPR010227">
    <property type="entry name" value="NADH_Q_OxRdtase_chainM/4"/>
</dbReference>
<keyword evidence="6" id="KW-0520">NAD</keyword>
<accession>A0A5C6XT44</accession>
<feature type="transmembrane region" description="Helical" evidence="9">
    <location>
        <begin position="281"/>
        <end position="301"/>
    </location>
</feature>
<keyword evidence="7 9" id="KW-0472">Membrane</keyword>
<evidence type="ECO:0000256" key="3">
    <source>
        <dbReference type="ARBA" id="ARBA00022692"/>
    </source>
</evidence>
<dbReference type="OrthoDB" id="9805769at2"/>
<protein>
    <submittedName>
        <fullName evidence="12">NADH-quinone oxidoreductase subunit M</fullName>
    </submittedName>
</protein>
<feature type="transmembrane region" description="Helical" evidence="9">
    <location>
        <begin position="339"/>
        <end position="359"/>
    </location>
</feature>
<evidence type="ECO:0000313" key="13">
    <source>
        <dbReference type="Proteomes" id="UP000321046"/>
    </source>
</evidence>
<feature type="domain" description="NADH:quinone oxidoreductase/Mrp antiporter transmembrane" evidence="10">
    <location>
        <begin position="163"/>
        <end position="447"/>
    </location>
</feature>
<evidence type="ECO:0000313" key="12">
    <source>
        <dbReference type="EMBL" id="TXD43741.1"/>
    </source>
</evidence>
<dbReference type="PRINTS" id="PR01437">
    <property type="entry name" value="NUOXDRDTASE4"/>
</dbReference>
<feature type="transmembrane region" description="Helical" evidence="9">
    <location>
        <begin position="169"/>
        <end position="187"/>
    </location>
</feature>
<keyword evidence="4" id="KW-1278">Translocase</keyword>
<evidence type="ECO:0000256" key="9">
    <source>
        <dbReference type="SAM" id="Phobius"/>
    </source>
</evidence>
<feature type="transmembrane region" description="Helical" evidence="9">
    <location>
        <begin position="399"/>
        <end position="423"/>
    </location>
</feature>
<dbReference type="GO" id="GO:0015990">
    <property type="term" value="P:electron transport coupled proton transport"/>
    <property type="evidence" value="ECO:0007669"/>
    <property type="project" value="TreeGrafter"/>
</dbReference>
<feature type="transmembrane region" description="Helical" evidence="9">
    <location>
        <begin position="116"/>
        <end position="134"/>
    </location>
</feature>
<organism evidence="12 13">
    <name type="scientific">Lujinxingia vulgaris</name>
    <dbReference type="NCBI Taxonomy" id="2600176"/>
    <lineage>
        <taxon>Bacteria</taxon>
        <taxon>Deltaproteobacteria</taxon>
        <taxon>Bradymonadales</taxon>
        <taxon>Lujinxingiaceae</taxon>
        <taxon>Lujinxingia</taxon>
    </lineage>
</organism>
<dbReference type="GO" id="GO:0048039">
    <property type="term" value="F:ubiquinone binding"/>
    <property type="evidence" value="ECO:0007669"/>
    <property type="project" value="TreeGrafter"/>
</dbReference>
<dbReference type="InterPro" id="IPR003918">
    <property type="entry name" value="NADH_UbQ_OxRdtase"/>
</dbReference>
<evidence type="ECO:0000256" key="8">
    <source>
        <dbReference type="RuleBase" id="RU000320"/>
    </source>
</evidence>
<gene>
    <name evidence="12" type="ORF">FRC96_01055</name>
</gene>
<evidence type="ECO:0000256" key="7">
    <source>
        <dbReference type="ARBA" id="ARBA00023136"/>
    </source>
</evidence>
<dbReference type="PANTHER" id="PTHR43507">
    <property type="entry name" value="NADH-UBIQUINONE OXIDOREDUCTASE CHAIN 4"/>
    <property type="match status" value="1"/>
</dbReference>
<keyword evidence="5 9" id="KW-1133">Transmembrane helix</keyword>
<dbReference type="GO" id="GO:0008137">
    <property type="term" value="F:NADH dehydrogenase (ubiquinone) activity"/>
    <property type="evidence" value="ECO:0007669"/>
    <property type="project" value="InterPro"/>
</dbReference>
<dbReference type="Proteomes" id="UP000321046">
    <property type="component" value="Unassembled WGS sequence"/>
</dbReference>
<comment type="caution">
    <text evidence="12">The sequence shown here is derived from an EMBL/GenBank/DDBJ whole genome shotgun (WGS) entry which is preliminary data.</text>
</comment>
<feature type="transmembrane region" description="Helical" evidence="9">
    <location>
        <begin position="30"/>
        <end position="48"/>
    </location>
</feature>
<evidence type="ECO:0000256" key="4">
    <source>
        <dbReference type="ARBA" id="ARBA00022967"/>
    </source>
</evidence>
<comment type="subcellular location">
    <subcellularLocation>
        <location evidence="1">Endomembrane system</location>
        <topology evidence="1">Multi-pass membrane protein</topology>
    </subcellularLocation>
    <subcellularLocation>
        <location evidence="8">Membrane</location>
        <topology evidence="8">Multi-pass membrane protein</topology>
    </subcellularLocation>
</comment>
<dbReference type="NCBIfam" id="TIGR01972">
    <property type="entry name" value="NDH_I_M"/>
    <property type="match status" value="1"/>
</dbReference>
<feature type="transmembrane region" description="Helical" evidence="9">
    <location>
        <begin position="199"/>
        <end position="219"/>
    </location>
</feature>
<keyword evidence="3 8" id="KW-0812">Transmembrane</keyword>
<dbReference type="GO" id="GO:0042773">
    <property type="term" value="P:ATP synthesis coupled electron transport"/>
    <property type="evidence" value="ECO:0007669"/>
    <property type="project" value="InterPro"/>
</dbReference>
<feature type="transmembrane region" description="Helical" evidence="9">
    <location>
        <begin position="529"/>
        <end position="550"/>
    </location>
</feature>
<dbReference type="Pfam" id="PF00361">
    <property type="entry name" value="Proton_antipo_M"/>
    <property type="match status" value="1"/>
</dbReference>
<feature type="transmembrane region" description="Helical" evidence="9">
    <location>
        <begin position="365"/>
        <end position="387"/>
    </location>
</feature>
<evidence type="ECO:0000256" key="1">
    <source>
        <dbReference type="ARBA" id="ARBA00004127"/>
    </source>
</evidence>
<dbReference type="InterPro" id="IPR001750">
    <property type="entry name" value="ND/Mrp_TM"/>
</dbReference>
<feature type="transmembrane region" description="Helical" evidence="9">
    <location>
        <begin position="486"/>
        <end position="508"/>
    </location>
</feature>
<feature type="transmembrane region" description="Helical" evidence="9">
    <location>
        <begin position="146"/>
        <end position="163"/>
    </location>
</feature>
<dbReference type="AlphaFoldDB" id="A0A5C6XT44"/>
<evidence type="ECO:0000259" key="10">
    <source>
        <dbReference type="Pfam" id="PF00361"/>
    </source>
</evidence>
<dbReference type="GO" id="GO:0016020">
    <property type="term" value="C:membrane"/>
    <property type="evidence" value="ECO:0007669"/>
    <property type="project" value="UniProtKB-SubCell"/>
</dbReference>
<evidence type="ECO:0000256" key="5">
    <source>
        <dbReference type="ARBA" id="ARBA00022989"/>
    </source>
</evidence>
<name>A0A5C6XT44_9DELT</name>
<evidence type="ECO:0000259" key="11">
    <source>
        <dbReference type="Pfam" id="PF01059"/>
    </source>
</evidence>
<feature type="transmembrane region" description="Helical" evidence="9">
    <location>
        <begin position="313"/>
        <end position="332"/>
    </location>
</feature>
<evidence type="ECO:0000256" key="2">
    <source>
        <dbReference type="ARBA" id="ARBA00009025"/>
    </source>
</evidence>
<sequence length="605" mass="66221">MVQLTNIFSALVGNPLLAQAAAVGEGGIPWLTLTTFGPLLGILALLLIPRDQVQVLRNVALLTSLGVFAVSIGILVLFDPSLPMAAGEAFTFQLTEGPYEWIPSLGVSYALGVDGFSYWLVMLTTFLMPLAIWSTYSSVHENVKEYMICLLFLEVGMIGALVATDVFLFYIFWEVMLIPMYFIIGVWGGAERVKAAATFFIYTMLGSILMLLAIMYVYFQAGVQTGTFSFLYTDILAADFSATEQFWLFAAFFLAFAIKVPLFPFHTWLPLAHVQAPTAGSVILAAVMLKMGTYGILRYAFPLFPDALKTFAPYIAVLSVIGIIYGAIVALVQDDVKKLVAYSSVSHLGFCVLGLVAMTPQGISGAMYVMLAHGIATGGLFLCVGVLYERRHSRQIADFGGVASVMPMFATFFMIITFASAGLPGLNGFVGEFLSIMGTSQSHFLWFETPFGFIKPENAGSGYGVYELSAMTDVAIGSSRQAGPEITAFIFTIFATSGVILGAAYLLWMFKRVMFGSVVHDEIRTMPRLSAREIGVLVPIVLMAIFMGVFPKYFLSRMDPSIHQFLTYMDQNVTEANTVVVEPLDPTWVPQGSMIDLAKERRNER</sequence>